<feature type="domain" description="Histidine kinase/HSP90-like ATPase" evidence="10">
    <location>
        <begin position="331"/>
        <end position="418"/>
    </location>
</feature>
<evidence type="ECO:0000259" key="11">
    <source>
        <dbReference type="Pfam" id="PF07730"/>
    </source>
</evidence>
<evidence type="ECO:0000313" key="14">
    <source>
        <dbReference type="Proteomes" id="UP001612741"/>
    </source>
</evidence>
<dbReference type="GO" id="GO:0016301">
    <property type="term" value="F:kinase activity"/>
    <property type="evidence" value="ECO:0007669"/>
    <property type="project" value="UniProtKB-KW"/>
</dbReference>
<evidence type="ECO:0000256" key="2">
    <source>
        <dbReference type="ARBA" id="ARBA00012438"/>
    </source>
</evidence>
<keyword evidence="7" id="KW-0067">ATP-binding</keyword>
<name>A0ABW7YPD9_9ACTN</name>
<feature type="compositionally biased region" description="Acidic residues" evidence="9">
    <location>
        <begin position="286"/>
        <end position="304"/>
    </location>
</feature>
<comment type="catalytic activity">
    <reaction evidence="1">
        <text>ATP + protein L-histidine = ADP + protein N-phospho-L-histidine.</text>
        <dbReference type="EC" id="2.7.13.3"/>
    </reaction>
</comment>
<dbReference type="InterPro" id="IPR036890">
    <property type="entry name" value="HATPase_C_sf"/>
</dbReference>
<dbReference type="InterPro" id="IPR003594">
    <property type="entry name" value="HATPase_dom"/>
</dbReference>
<dbReference type="InterPro" id="IPR050482">
    <property type="entry name" value="Sensor_HK_TwoCompSys"/>
</dbReference>
<dbReference type="Pfam" id="PF07730">
    <property type="entry name" value="HisKA_3"/>
    <property type="match status" value="1"/>
</dbReference>
<accession>A0ABW7YPD9</accession>
<reference evidence="13 14" key="1">
    <citation type="submission" date="2024-10" db="EMBL/GenBank/DDBJ databases">
        <title>The Natural Products Discovery Center: Release of the First 8490 Sequenced Strains for Exploring Actinobacteria Biosynthetic Diversity.</title>
        <authorList>
            <person name="Kalkreuter E."/>
            <person name="Kautsar S.A."/>
            <person name="Yang D."/>
            <person name="Bader C.D."/>
            <person name="Teijaro C.N."/>
            <person name="Fluegel L."/>
            <person name="Davis C.M."/>
            <person name="Simpson J.R."/>
            <person name="Lauterbach L."/>
            <person name="Steele A.D."/>
            <person name="Gui C."/>
            <person name="Meng S."/>
            <person name="Li G."/>
            <person name="Viehrig K."/>
            <person name="Ye F."/>
            <person name="Su P."/>
            <person name="Kiefer A.F."/>
            <person name="Nichols A."/>
            <person name="Cepeda A.J."/>
            <person name="Yan W."/>
            <person name="Fan B."/>
            <person name="Jiang Y."/>
            <person name="Adhikari A."/>
            <person name="Zheng C.-J."/>
            <person name="Schuster L."/>
            <person name="Cowan T.M."/>
            <person name="Smanski M.J."/>
            <person name="Chevrette M.G."/>
            <person name="De Carvalho L.P.S."/>
            <person name="Shen B."/>
        </authorList>
    </citation>
    <scope>NUCLEOTIDE SEQUENCE [LARGE SCALE GENOMIC DNA]</scope>
    <source>
        <strain evidence="13 14">NPDC050545</strain>
    </source>
</reference>
<keyword evidence="3" id="KW-0597">Phosphoprotein</keyword>
<evidence type="ECO:0000259" key="12">
    <source>
        <dbReference type="Pfam" id="PF23539"/>
    </source>
</evidence>
<keyword evidence="6 13" id="KW-0418">Kinase</keyword>
<feature type="domain" description="DUF7134" evidence="12">
    <location>
        <begin position="5"/>
        <end position="163"/>
    </location>
</feature>
<proteinExistence type="predicted"/>
<evidence type="ECO:0000256" key="8">
    <source>
        <dbReference type="ARBA" id="ARBA00023012"/>
    </source>
</evidence>
<dbReference type="InterPro" id="IPR055558">
    <property type="entry name" value="DUF7134"/>
</dbReference>
<dbReference type="PANTHER" id="PTHR24421:SF10">
    <property type="entry name" value="NITRATE_NITRITE SENSOR PROTEIN NARQ"/>
    <property type="match status" value="1"/>
</dbReference>
<dbReference type="InterPro" id="IPR011712">
    <property type="entry name" value="Sig_transdc_His_kin_sub3_dim/P"/>
</dbReference>
<feature type="region of interest" description="Disordered" evidence="9">
    <location>
        <begin position="284"/>
        <end position="322"/>
    </location>
</feature>
<keyword evidence="5" id="KW-0547">Nucleotide-binding</keyword>
<feature type="domain" description="Signal transduction histidine kinase subgroup 3 dimerisation and phosphoacceptor" evidence="11">
    <location>
        <begin position="194"/>
        <end position="252"/>
    </location>
</feature>
<evidence type="ECO:0000256" key="6">
    <source>
        <dbReference type="ARBA" id="ARBA00022777"/>
    </source>
</evidence>
<evidence type="ECO:0000256" key="7">
    <source>
        <dbReference type="ARBA" id="ARBA00022840"/>
    </source>
</evidence>
<keyword evidence="4" id="KW-0808">Transferase</keyword>
<evidence type="ECO:0000256" key="9">
    <source>
        <dbReference type="SAM" id="MobiDB-lite"/>
    </source>
</evidence>
<dbReference type="Pfam" id="PF23539">
    <property type="entry name" value="DUF7134"/>
    <property type="match status" value="1"/>
</dbReference>
<evidence type="ECO:0000259" key="10">
    <source>
        <dbReference type="Pfam" id="PF02518"/>
    </source>
</evidence>
<dbReference type="Proteomes" id="UP001612741">
    <property type="component" value="Unassembled WGS sequence"/>
</dbReference>
<protein>
    <recommendedName>
        <fullName evidence="2">histidine kinase</fullName>
        <ecNumber evidence="2">2.7.13.3</ecNumber>
    </recommendedName>
</protein>
<evidence type="ECO:0000256" key="4">
    <source>
        <dbReference type="ARBA" id="ARBA00022679"/>
    </source>
</evidence>
<gene>
    <name evidence="13" type="ORF">ACIBG2_10260</name>
</gene>
<keyword evidence="14" id="KW-1185">Reference proteome</keyword>
<evidence type="ECO:0000256" key="3">
    <source>
        <dbReference type="ARBA" id="ARBA00022553"/>
    </source>
</evidence>
<dbReference type="Pfam" id="PF02518">
    <property type="entry name" value="HATPase_c"/>
    <property type="match status" value="1"/>
</dbReference>
<evidence type="ECO:0000313" key="13">
    <source>
        <dbReference type="EMBL" id="MFI6497760.1"/>
    </source>
</evidence>
<dbReference type="EMBL" id="JBITGY010000002">
    <property type="protein sequence ID" value="MFI6497760.1"/>
    <property type="molecule type" value="Genomic_DNA"/>
</dbReference>
<dbReference type="SUPFAM" id="SSF55874">
    <property type="entry name" value="ATPase domain of HSP90 chaperone/DNA topoisomerase II/histidine kinase"/>
    <property type="match status" value="1"/>
</dbReference>
<sequence>MTSLRTFFAAHPRAADVLLACAVTTLGLLLRLSEGVPREPGTAAMLLALILAQGLPLVWRRTRPWTVMTVSGLAYVVYELADPVVGYNDGVFVAFAGYAVARYARQPGSAAVIPVAAAAVLGPDLVRPWLGRGLPAEITLGPLEWLLVTGMAWALWLLGSAQRRVGEDAERLRELAARLRAEQELSAARAVTAERARIARDLHDLVAHHVSAIAMQARASAEAFPGDRGVAAIGAAADDALEEMRRLLGLLADGPGDTGPSASLAHLDRLAAAAQSAGCRVRLETEGAESEGEGIEGDGAEGDGAEGTGTEGAGVEGEGAEGAGAVPEAVQVSAYRIVQEALTNVLKHAGPADVEIRVRRAPRALTVLVANGPPYPGHRPLPGSGLGLIGMRERAALFGGVLHAGPHDGGWRVEATLRWAAPG</sequence>
<dbReference type="CDD" id="cd16917">
    <property type="entry name" value="HATPase_UhpB-NarQ-NarX-like"/>
    <property type="match status" value="1"/>
</dbReference>
<dbReference type="Gene3D" id="1.20.5.1930">
    <property type="match status" value="1"/>
</dbReference>
<dbReference type="PANTHER" id="PTHR24421">
    <property type="entry name" value="NITRATE/NITRITE SENSOR PROTEIN NARX-RELATED"/>
    <property type="match status" value="1"/>
</dbReference>
<keyword evidence="8" id="KW-0902">Two-component regulatory system</keyword>
<comment type="caution">
    <text evidence="13">The sequence shown here is derived from an EMBL/GenBank/DDBJ whole genome shotgun (WGS) entry which is preliminary data.</text>
</comment>
<evidence type="ECO:0000256" key="1">
    <source>
        <dbReference type="ARBA" id="ARBA00000085"/>
    </source>
</evidence>
<organism evidence="13 14">
    <name type="scientific">Nonomuraea typhae</name>
    <dbReference type="NCBI Taxonomy" id="2603600"/>
    <lineage>
        <taxon>Bacteria</taxon>
        <taxon>Bacillati</taxon>
        <taxon>Actinomycetota</taxon>
        <taxon>Actinomycetes</taxon>
        <taxon>Streptosporangiales</taxon>
        <taxon>Streptosporangiaceae</taxon>
        <taxon>Nonomuraea</taxon>
    </lineage>
</organism>
<dbReference type="RefSeq" id="WP_397080824.1">
    <property type="nucleotide sequence ID" value="NZ_JBITGY010000002.1"/>
</dbReference>
<evidence type="ECO:0000256" key="5">
    <source>
        <dbReference type="ARBA" id="ARBA00022741"/>
    </source>
</evidence>
<dbReference type="EC" id="2.7.13.3" evidence="2"/>
<feature type="compositionally biased region" description="Gly residues" evidence="9">
    <location>
        <begin position="305"/>
        <end position="322"/>
    </location>
</feature>
<dbReference type="Gene3D" id="3.30.565.10">
    <property type="entry name" value="Histidine kinase-like ATPase, C-terminal domain"/>
    <property type="match status" value="1"/>
</dbReference>